<gene>
    <name evidence="10" type="primary">rnfD</name>
    <name evidence="12" type="ORF">EV684_11473</name>
</gene>
<reference evidence="12 13" key="1">
    <citation type="submission" date="2019-03" db="EMBL/GenBank/DDBJ databases">
        <title>Genomic Encyclopedia of Type Strains, Phase IV (KMG-IV): sequencing the most valuable type-strain genomes for metagenomic binning, comparative biology and taxonomic classification.</title>
        <authorList>
            <person name="Goeker M."/>
        </authorList>
    </citation>
    <scope>NUCLEOTIDE SEQUENCE [LARGE SCALE GENOMIC DNA]</scope>
    <source>
        <strain evidence="12 13">DSM 1709</strain>
    </source>
</reference>
<dbReference type="PANTHER" id="PTHR30578:SF0">
    <property type="entry name" value="ION-TRANSLOCATING OXIDOREDUCTASE COMPLEX SUBUNIT D"/>
    <property type="match status" value="1"/>
</dbReference>
<evidence type="ECO:0000256" key="5">
    <source>
        <dbReference type="ARBA" id="ARBA00022692"/>
    </source>
</evidence>
<feature type="transmembrane region" description="Helical" evidence="10">
    <location>
        <begin position="125"/>
        <end position="147"/>
    </location>
</feature>
<protein>
    <recommendedName>
        <fullName evidence="10">Ion-translocating oxidoreductase complex subunit D</fullName>
        <ecNumber evidence="10">7.-.-.-</ecNumber>
    </recommendedName>
    <alternativeName>
        <fullName evidence="10">Rnf electron transport complex subunit D</fullName>
    </alternativeName>
</protein>
<comment type="subcellular location">
    <subcellularLocation>
        <location evidence="10">Cell inner membrane</location>
        <topology evidence="10">Multi-pass membrane protein</topology>
    </subcellularLocation>
</comment>
<dbReference type="PANTHER" id="PTHR30578">
    <property type="entry name" value="ELECTRON TRANSPORT COMPLEX PROTEIN RNFD"/>
    <property type="match status" value="1"/>
</dbReference>
<comment type="subunit">
    <text evidence="10">The complex is composed of six subunits: RnfA, RnfB, RnfC, RnfD, RnfE and RnfG.</text>
</comment>
<dbReference type="GO" id="GO:0055085">
    <property type="term" value="P:transmembrane transport"/>
    <property type="evidence" value="ECO:0007669"/>
    <property type="project" value="InterPro"/>
</dbReference>
<organism evidence="12 13">
    <name type="scientific">Rubrivivax gelatinosus</name>
    <name type="common">Rhodocyclus gelatinosus</name>
    <name type="synonym">Rhodopseudomonas gelatinosa</name>
    <dbReference type="NCBI Taxonomy" id="28068"/>
    <lineage>
        <taxon>Bacteria</taxon>
        <taxon>Pseudomonadati</taxon>
        <taxon>Pseudomonadota</taxon>
        <taxon>Betaproteobacteria</taxon>
        <taxon>Burkholderiales</taxon>
        <taxon>Sphaerotilaceae</taxon>
        <taxon>Rubrivivax</taxon>
    </lineage>
</organism>
<keyword evidence="8 10" id="KW-1133">Transmembrane helix</keyword>
<dbReference type="AlphaFoldDB" id="A0A4R2M643"/>
<evidence type="ECO:0000256" key="6">
    <source>
        <dbReference type="ARBA" id="ARBA00022967"/>
    </source>
</evidence>
<keyword evidence="6 10" id="KW-1278">Translocase</keyword>
<keyword evidence="3 10" id="KW-0285">Flavoprotein</keyword>
<evidence type="ECO:0000256" key="7">
    <source>
        <dbReference type="ARBA" id="ARBA00022982"/>
    </source>
</evidence>
<comment type="caution">
    <text evidence="12">The sequence shown here is derived from an EMBL/GenBank/DDBJ whole genome shotgun (WGS) entry which is preliminary data.</text>
</comment>
<dbReference type="OrthoDB" id="9776359at2"/>
<evidence type="ECO:0000256" key="3">
    <source>
        <dbReference type="ARBA" id="ARBA00022630"/>
    </source>
</evidence>
<proteinExistence type="inferred from homology"/>
<keyword evidence="9 10" id="KW-0472">Membrane</keyword>
<evidence type="ECO:0000256" key="8">
    <source>
        <dbReference type="ARBA" id="ARBA00022989"/>
    </source>
</evidence>
<feature type="modified residue" description="FMN phosphoryl threonine" evidence="10">
    <location>
        <position position="185"/>
    </location>
</feature>
<dbReference type="GO" id="GO:0005886">
    <property type="term" value="C:plasma membrane"/>
    <property type="evidence" value="ECO:0007669"/>
    <property type="project" value="UniProtKB-SubCell"/>
</dbReference>
<keyword evidence="5 10" id="KW-0812">Transmembrane</keyword>
<comment type="function">
    <text evidence="10">Part of a membrane-bound complex that couples electron transfer with translocation of ions across the membrane.</text>
</comment>
<feature type="region of interest" description="Disordered" evidence="11">
    <location>
        <begin position="361"/>
        <end position="381"/>
    </location>
</feature>
<feature type="transmembrane region" description="Helical" evidence="10">
    <location>
        <begin position="206"/>
        <end position="226"/>
    </location>
</feature>
<dbReference type="NCBIfam" id="TIGR01946">
    <property type="entry name" value="rnfD"/>
    <property type="match status" value="1"/>
</dbReference>
<keyword evidence="4 10" id="KW-0288">FMN</keyword>
<dbReference type="HAMAP" id="MF_00462">
    <property type="entry name" value="RsxD_RnfD"/>
    <property type="match status" value="1"/>
</dbReference>
<feature type="transmembrane region" description="Helical" evidence="10">
    <location>
        <begin position="95"/>
        <end position="113"/>
    </location>
</feature>
<feature type="transmembrane region" description="Helical" evidence="10">
    <location>
        <begin position="263"/>
        <end position="280"/>
    </location>
</feature>
<evidence type="ECO:0000256" key="2">
    <source>
        <dbReference type="ARBA" id="ARBA00022553"/>
    </source>
</evidence>
<dbReference type="EMBL" id="SLXD01000014">
    <property type="protein sequence ID" value="TCO99776.1"/>
    <property type="molecule type" value="Genomic_DNA"/>
</dbReference>
<dbReference type="GeneID" id="99685464"/>
<sequence length="381" mass="40779">MSTTIEIRSAPHIKTQRSVEQIMRNVVGSLLPVCAFFVYQYGLSALASLAVVTAACLATERFFVKTGTQSGTLADWSAVITGLLLALSLPPGFPLWMGAVAGIVAIALGKALFGGIGFNVFNPALVGRAFVQAAFPVAIATYTPSFLDGRFASFVPSTLAWPLMMPADTAAWLQSLHLDGITGATPLAKWKFEGVAADPLQLLSSLSGHMAVGPSPLLILVCGAYLALRRYLDWRIPAAILGSAGLTAFALYAWNPVRFPDPFFMMFSGGLMLGAIYMATDMATSPVTPRGMWVYGGLIGVLTVLIRYYGGLPEGVMYAILIGNAASPLIERFTQPRPFGKSGLLRPRRGASYALHPEYISREEAGATTPKKRMPINKPRK</sequence>
<keyword evidence="10" id="KW-0997">Cell inner membrane</keyword>
<evidence type="ECO:0000313" key="13">
    <source>
        <dbReference type="Proteomes" id="UP000295106"/>
    </source>
</evidence>
<keyword evidence="1 10" id="KW-0813">Transport</keyword>
<keyword evidence="2 10" id="KW-0597">Phosphoprotein</keyword>
<feature type="transmembrane region" description="Helical" evidence="10">
    <location>
        <begin position="21"/>
        <end position="39"/>
    </location>
</feature>
<dbReference type="EC" id="7.-.-.-" evidence="10"/>
<keyword evidence="7 10" id="KW-0249">Electron transport</keyword>
<evidence type="ECO:0000256" key="11">
    <source>
        <dbReference type="SAM" id="MobiDB-lite"/>
    </source>
</evidence>
<keyword evidence="10" id="KW-1003">Cell membrane</keyword>
<feature type="transmembrane region" description="Helical" evidence="10">
    <location>
        <begin position="292"/>
        <end position="310"/>
    </location>
</feature>
<feature type="transmembrane region" description="Helical" evidence="10">
    <location>
        <begin position="238"/>
        <end position="257"/>
    </location>
</feature>
<dbReference type="Proteomes" id="UP000295106">
    <property type="component" value="Unassembled WGS sequence"/>
</dbReference>
<comment type="similarity">
    <text evidence="10">Belongs to the NqrB/RnfD family.</text>
</comment>
<dbReference type="RefSeq" id="WP_132649085.1">
    <property type="nucleotide sequence ID" value="NZ_CP181386.1"/>
</dbReference>
<dbReference type="InterPro" id="IPR004338">
    <property type="entry name" value="NqrB/RnfD"/>
</dbReference>
<evidence type="ECO:0000256" key="10">
    <source>
        <dbReference type="HAMAP-Rule" id="MF_00462"/>
    </source>
</evidence>
<dbReference type="Pfam" id="PF03116">
    <property type="entry name" value="NQR2_RnfD_RnfE"/>
    <property type="match status" value="1"/>
</dbReference>
<dbReference type="GO" id="GO:0022900">
    <property type="term" value="P:electron transport chain"/>
    <property type="evidence" value="ECO:0007669"/>
    <property type="project" value="UniProtKB-UniRule"/>
</dbReference>
<evidence type="ECO:0000313" key="12">
    <source>
        <dbReference type="EMBL" id="TCO99776.1"/>
    </source>
</evidence>
<evidence type="ECO:0000256" key="9">
    <source>
        <dbReference type="ARBA" id="ARBA00023136"/>
    </source>
</evidence>
<evidence type="ECO:0000256" key="1">
    <source>
        <dbReference type="ARBA" id="ARBA00022448"/>
    </source>
</evidence>
<feature type="compositionally biased region" description="Basic residues" evidence="11">
    <location>
        <begin position="370"/>
        <end position="381"/>
    </location>
</feature>
<evidence type="ECO:0000256" key="4">
    <source>
        <dbReference type="ARBA" id="ARBA00022643"/>
    </source>
</evidence>
<accession>A0A4R2M643</accession>
<name>A0A4R2M643_RUBGE</name>
<dbReference type="InterPro" id="IPR011303">
    <property type="entry name" value="RnfD_bac"/>
</dbReference>
<comment type="cofactor">
    <cofactor evidence="10">
        <name>FMN</name>
        <dbReference type="ChEBI" id="CHEBI:58210"/>
    </cofactor>
</comment>